<evidence type="ECO:0000256" key="4">
    <source>
        <dbReference type="ARBA" id="ARBA00023136"/>
    </source>
</evidence>
<feature type="transmembrane region" description="Helical" evidence="6">
    <location>
        <begin position="234"/>
        <end position="253"/>
    </location>
</feature>
<keyword evidence="2 6" id="KW-0812">Transmembrane</keyword>
<reference evidence="7" key="1">
    <citation type="submission" date="2021-05" db="EMBL/GenBank/DDBJ databases">
        <title>The genome of the haptophyte Pavlova lutheri (Diacronema luteri, Pavlovales) - a model for lipid biosynthesis in eukaryotic algae.</title>
        <authorList>
            <person name="Hulatt C.J."/>
            <person name="Posewitz M.C."/>
        </authorList>
    </citation>
    <scope>NUCLEOTIDE SEQUENCE</scope>
    <source>
        <strain evidence="7">NIVA-4/92</strain>
    </source>
</reference>
<evidence type="ECO:0000256" key="6">
    <source>
        <dbReference type="SAM" id="Phobius"/>
    </source>
</evidence>
<dbReference type="Proteomes" id="UP000751190">
    <property type="component" value="Unassembled WGS sequence"/>
</dbReference>
<feature type="transmembrane region" description="Helical" evidence="6">
    <location>
        <begin position="106"/>
        <end position="126"/>
    </location>
</feature>
<evidence type="ECO:0000256" key="5">
    <source>
        <dbReference type="SAM" id="MobiDB-lite"/>
    </source>
</evidence>
<feature type="transmembrane region" description="Helical" evidence="6">
    <location>
        <begin position="42"/>
        <end position="66"/>
    </location>
</feature>
<dbReference type="AlphaFoldDB" id="A0A8J5X364"/>
<evidence type="ECO:0000313" key="8">
    <source>
        <dbReference type="Proteomes" id="UP000751190"/>
    </source>
</evidence>
<dbReference type="Pfam" id="PF03741">
    <property type="entry name" value="TerC"/>
    <property type="match status" value="1"/>
</dbReference>
<comment type="subcellular location">
    <subcellularLocation>
        <location evidence="1">Membrane</location>
        <topology evidence="1">Multi-pass membrane protein</topology>
    </subcellularLocation>
</comment>
<dbReference type="PANTHER" id="PTHR30238:SF0">
    <property type="entry name" value="THYLAKOID MEMBRANE PROTEIN TERC, CHLOROPLASTIC"/>
    <property type="match status" value="1"/>
</dbReference>
<protein>
    <recommendedName>
        <fullName evidence="9">Integral membrane protein TerC</fullName>
    </recommendedName>
</protein>
<feature type="region of interest" description="Disordered" evidence="5">
    <location>
        <begin position="300"/>
        <end position="327"/>
    </location>
</feature>
<evidence type="ECO:0000256" key="1">
    <source>
        <dbReference type="ARBA" id="ARBA00004141"/>
    </source>
</evidence>
<dbReference type="EMBL" id="JAGTXO010000038">
    <property type="protein sequence ID" value="KAG8459731.1"/>
    <property type="molecule type" value="Genomic_DNA"/>
</dbReference>
<dbReference type="OMA" id="EYTTAWL"/>
<dbReference type="InterPro" id="IPR005496">
    <property type="entry name" value="Integral_membrane_TerC"/>
</dbReference>
<organism evidence="7 8">
    <name type="scientific">Diacronema lutheri</name>
    <name type="common">Unicellular marine alga</name>
    <name type="synonym">Monochrysis lutheri</name>
    <dbReference type="NCBI Taxonomy" id="2081491"/>
    <lineage>
        <taxon>Eukaryota</taxon>
        <taxon>Haptista</taxon>
        <taxon>Haptophyta</taxon>
        <taxon>Pavlovophyceae</taxon>
        <taxon>Pavlovales</taxon>
        <taxon>Pavlovaceae</taxon>
        <taxon>Diacronema</taxon>
    </lineage>
</organism>
<keyword evidence="4 6" id="KW-0472">Membrane</keyword>
<feature type="transmembrane region" description="Helical" evidence="6">
    <location>
        <begin position="201"/>
        <end position="225"/>
    </location>
</feature>
<evidence type="ECO:0000313" key="7">
    <source>
        <dbReference type="EMBL" id="KAG8459731.1"/>
    </source>
</evidence>
<proteinExistence type="predicted"/>
<dbReference type="PANTHER" id="PTHR30238">
    <property type="entry name" value="MEMBRANE BOUND PREDICTED REDOX MODULATOR"/>
    <property type="match status" value="1"/>
</dbReference>
<evidence type="ECO:0000256" key="2">
    <source>
        <dbReference type="ARBA" id="ARBA00022692"/>
    </source>
</evidence>
<keyword evidence="8" id="KW-1185">Reference proteome</keyword>
<evidence type="ECO:0000256" key="3">
    <source>
        <dbReference type="ARBA" id="ARBA00022989"/>
    </source>
</evidence>
<feature type="transmembrane region" description="Helical" evidence="6">
    <location>
        <begin position="259"/>
        <end position="278"/>
    </location>
</feature>
<accession>A0A8J5X364</accession>
<dbReference type="OrthoDB" id="417520at2759"/>
<comment type="caution">
    <text evidence="7">The sequence shown here is derived from an EMBL/GenBank/DDBJ whole genome shotgun (WGS) entry which is preliminary data.</text>
</comment>
<gene>
    <name evidence="7" type="ORF">KFE25_003183</name>
</gene>
<dbReference type="GO" id="GO:0016020">
    <property type="term" value="C:membrane"/>
    <property type="evidence" value="ECO:0007669"/>
    <property type="project" value="UniProtKB-SubCell"/>
</dbReference>
<feature type="transmembrane region" description="Helical" evidence="6">
    <location>
        <begin position="78"/>
        <end position="99"/>
    </location>
</feature>
<feature type="transmembrane region" description="Helical" evidence="6">
    <location>
        <begin position="12"/>
        <end position="30"/>
    </location>
</feature>
<name>A0A8J5X364_DIALT</name>
<evidence type="ECO:0008006" key="9">
    <source>
        <dbReference type="Google" id="ProtNLM"/>
    </source>
</evidence>
<sequence>MTAGDGADMPSVARGLALSLASTVAAAVVIRHSRGDEGALAFLACYLLELSLSVDNMFAFFLLFQYFKTPAELQPTALAWGITGAIVLRALALVVGLAAISAIKPLLLLFAGALIYSAAGVFWAGVGSDDDDDVSERRVVRCVQAFIPVTQGYHAERLFAREGGVLRATPLFVVLVCIELSDIIFAVDSVPAVLGLSSDTLVVYLAVMCAVLSLRSVYTVTVLLIERFAYLQHAVALLLLFVGLKIVADVLLGVTLPTGASLCVIAATLGCGVLASVLSSAQPKGRRAYQPVGALDGGSGHAHGKGCGKGNGGGGHKGSGVGGRADV</sequence>
<keyword evidence="3 6" id="KW-1133">Transmembrane helix</keyword>